<evidence type="ECO:0000256" key="5">
    <source>
        <dbReference type="SAM" id="MobiDB-lite"/>
    </source>
</evidence>
<dbReference type="InterPro" id="IPR039273">
    <property type="entry name" value="TEPSIN"/>
</dbReference>
<dbReference type="Gene3D" id="1.25.40.90">
    <property type="match status" value="2"/>
</dbReference>
<feature type="region of interest" description="Disordered" evidence="5">
    <location>
        <begin position="464"/>
        <end position="518"/>
    </location>
</feature>
<evidence type="ECO:0000256" key="1">
    <source>
        <dbReference type="ARBA" id="ARBA00004541"/>
    </source>
</evidence>
<dbReference type="InterPro" id="IPR008942">
    <property type="entry name" value="ENTH_VHS"/>
</dbReference>
<dbReference type="PANTHER" id="PTHR21514:SF0">
    <property type="entry name" value="AP-4 COMPLEX ACCESSORY SUBUNIT TEPSIN"/>
    <property type="match status" value="1"/>
</dbReference>
<keyword evidence="4" id="KW-0968">Cytoplasmic vesicle</keyword>
<sequence>MDKSLCTKATSPDEVPTPGYLYNEISGITKASADACKQLIDFLVKRLKKDNVHVKIKTLHFRGDADPLHGDALNKQVRDLGQECMTAIYDTSQPVENMTTAGRIQGLGCNGAPSTCGASASSAAGSFQPAFAPPSGAAGGFTPPPVDPSMMPKVETGAYSTGKMQGFGNTNYKPSEPSKVSQALGSVAAGLSKMASKPGGPPAGVGMSMPGSTGGYDGSGNGGGYNPTATFSAPEPAVPSGPRVAGQVGGGWGAPSPAPAPAPAVAGTPGGGWGAAPAPALAGAPGGGWGAPAPAPGAPPAPAPVRSTGEYEAKLVDEVTAPGGVRATVPREELKRFCEAAKSLDKAALARLLEAKLGAPEWQRRLKALSLIEALIKEEDEGVAAKVVRAYFTNAGPTIEAQHDSAQASLKEKARKVLELLGLAGHLPPETKTSSLATATYASQDLLGEAAAAAPPVNMFADLQSPQAPPPAPAPSATAGGGMFDGMMQAPPIAAVPPPSPNPGMAQPGGGQGGAAFDFMNSKGNDAFNFVGDVIKGQKRSL</sequence>
<proteinExistence type="predicted"/>
<comment type="subcellular location">
    <subcellularLocation>
        <location evidence="1">Cytoplasmic vesicle</location>
    </subcellularLocation>
    <subcellularLocation>
        <location evidence="2">Golgi apparatus</location>
    </subcellularLocation>
</comment>
<name>A0A0M0K7M5_9EUKA</name>
<evidence type="ECO:0000313" key="6">
    <source>
        <dbReference type="EMBL" id="KOO34393.1"/>
    </source>
</evidence>
<keyword evidence="7" id="KW-1185">Reference proteome</keyword>
<reference evidence="7" key="1">
    <citation type="journal article" date="2015" name="PLoS Genet.">
        <title>Genome Sequence and Transcriptome Analyses of Chrysochromulina tobin: Metabolic Tools for Enhanced Algal Fitness in the Prominent Order Prymnesiales (Haptophyceae).</title>
        <authorList>
            <person name="Hovde B.T."/>
            <person name="Deodato C.R."/>
            <person name="Hunsperger H.M."/>
            <person name="Ryken S.A."/>
            <person name="Yost W."/>
            <person name="Jha R.K."/>
            <person name="Patterson J."/>
            <person name="Monnat R.J. Jr."/>
            <person name="Barlow S.B."/>
            <person name="Starkenburg S.R."/>
            <person name="Cattolico R.A."/>
        </authorList>
    </citation>
    <scope>NUCLEOTIDE SEQUENCE</scope>
    <source>
        <strain evidence="7">CCMP291</strain>
    </source>
</reference>
<dbReference type="PANTHER" id="PTHR21514">
    <property type="entry name" value="AP-4 COMPLEX ACCESSORY SUBUNIT TEPSIN"/>
    <property type="match status" value="1"/>
</dbReference>
<gene>
    <name evidence="6" type="ORF">Ctob_008291</name>
</gene>
<feature type="region of interest" description="Disordered" evidence="5">
    <location>
        <begin position="235"/>
        <end position="271"/>
    </location>
</feature>
<dbReference type="EMBL" id="JWZX01001239">
    <property type="protein sequence ID" value="KOO34393.1"/>
    <property type="molecule type" value="Genomic_DNA"/>
</dbReference>
<dbReference type="GO" id="GO:0031410">
    <property type="term" value="C:cytoplasmic vesicle"/>
    <property type="evidence" value="ECO:0007669"/>
    <property type="project" value="UniProtKB-SubCell"/>
</dbReference>
<dbReference type="OrthoDB" id="118154at2759"/>
<dbReference type="CDD" id="cd03572">
    <property type="entry name" value="ENTH_like_Tepsin"/>
    <property type="match status" value="1"/>
</dbReference>
<protein>
    <submittedName>
        <fullName evidence="6">Ap-4 complex accessory subunit tepsin-like protein</fullName>
    </submittedName>
</protein>
<organism evidence="6 7">
    <name type="scientific">Chrysochromulina tobinii</name>
    <dbReference type="NCBI Taxonomy" id="1460289"/>
    <lineage>
        <taxon>Eukaryota</taxon>
        <taxon>Haptista</taxon>
        <taxon>Haptophyta</taxon>
        <taxon>Prymnesiophyceae</taxon>
        <taxon>Prymnesiales</taxon>
        <taxon>Chrysochromulinaceae</taxon>
        <taxon>Chrysochromulina</taxon>
    </lineage>
</organism>
<dbReference type="InterPro" id="IPR035802">
    <property type="entry name" value="ENTH/VHS_tepsin"/>
</dbReference>
<comment type="caution">
    <text evidence="6">The sequence shown here is derived from an EMBL/GenBank/DDBJ whole genome shotgun (WGS) entry which is preliminary data.</text>
</comment>
<evidence type="ECO:0000256" key="4">
    <source>
        <dbReference type="ARBA" id="ARBA00023329"/>
    </source>
</evidence>
<evidence type="ECO:0000313" key="7">
    <source>
        <dbReference type="Proteomes" id="UP000037460"/>
    </source>
</evidence>
<evidence type="ECO:0000256" key="3">
    <source>
        <dbReference type="ARBA" id="ARBA00023034"/>
    </source>
</evidence>
<dbReference type="Proteomes" id="UP000037460">
    <property type="component" value="Unassembled WGS sequence"/>
</dbReference>
<dbReference type="SUPFAM" id="SSF48464">
    <property type="entry name" value="ENTH/VHS domain"/>
    <property type="match status" value="1"/>
</dbReference>
<accession>A0A0M0K7M5</accession>
<dbReference type="GO" id="GO:0032588">
    <property type="term" value="C:trans-Golgi network membrane"/>
    <property type="evidence" value="ECO:0007669"/>
    <property type="project" value="TreeGrafter"/>
</dbReference>
<dbReference type="AlphaFoldDB" id="A0A0M0K7M5"/>
<keyword evidence="3" id="KW-0333">Golgi apparatus</keyword>
<evidence type="ECO:0000256" key="2">
    <source>
        <dbReference type="ARBA" id="ARBA00004555"/>
    </source>
</evidence>